<evidence type="ECO:0000256" key="6">
    <source>
        <dbReference type="ARBA" id="ARBA00022692"/>
    </source>
</evidence>
<evidence type="ECO:0000256" key="3">
    <source>
        <dbReference type="ARBA" id="ARBA00022448"/>
    </source>
</evidence>
<comment type="subcellular location">
    <subcellularLocation>
        <location evidence="1">Cell inner membrane</location>
        <topology evidence="1">Single-pass membrane protein</topology>
    </subcellularLocation>
    <subcellularLocation>
        <location evidence="15">Cell membrane</location>
        <topology evidence="15">Single-pass membrane protein</topology>
    </subcellularLocation>
</comment>
<keyword evidence="19" id="KW-1185">Reference proteome</keyword>
<comment type="caution">
    <text evidence="18">The sequence shown here is derived from an EMBL/GenBank/DDBJ whole genome shotgun (WGS) entry which is preliminary data.</text>
</comment>
<gene>
    <name evidence="15" type="primary">atpF</name>
    <name evidence="18" type="ORF">D3218_16735</name>
</gene>
<evidence type="ECO:0000256" key="17">
    <source>
        <dbReference type="SAM" id="Coils"/>
    </source>
</evidence>
<comment type="subunit">
    <text evidence="14 15">F-type ATPases have 2 components, F(1) - the catalytic core - and F(0) - the membrane proton channel. F(1) has five subunits: alpha(3), beta(3), gamma(1), delta(1), epsilon(1). F(0) has three main subunits: a(1), b(2) and c(10-14). The alpha and beta chains form an alternating ring which encloses part of the gamma chain. F(1) is attached to F(0) by a central stalk formed by the gamma and epsilon chains, while a peripheral stalk is formed by the delta and b chains.</text>
</comment>
<comment type="function">
    <text evidence="12 15">F(1)F(0) ATP synthase produces ATP from ADP in the presence of a proton or sodium gradient. F-type ATPases consist of two structural domains, F(1) containing the extramembraneous catalytic core and F(0) containing the membrane proton channel, linked together by a central stalk and a peripheral stalk. During catalysis, ATP synthesis in the catalytic domain of F(1) is coupled via a rotary mechanism of the central stalk subunits to proton translocation.</text>
</comment>
<evidence type="ECO:0000256" key="16">
    <source>
        <dbReference type="RuleBase" id="RU003848"/>
    </source>
</evidence>
<keyword evidence="5 15" id="KW-0138">CF(0)</keyword>
<dbReference type="Pfam" id="PF00430">
    <property type="entry name" value="ATP-synt_B"/>
    <property type="match status" value="1"/>
</dbReference>
<accession>A0A3A1WHL0</accession>
<dbReference type="EMBL" id="QYRN01000009">
    <property type="protein sequence ID" value="RIX98824.1"/>
    <property type="molecule type" value="Genomic_DNA"/>
</dbReference>
<dbReference type="GO" id="GO:0046961">
    <property type="term" value="F:proton-transporting ATPase activity, rotational mechanism"/>
    <property type="evidence" value="ECO:0007669"/>
    <property type="project" value="TreeGrafter"/>
</dbReference>
<dbReference type="AlphaFoldDB" id="A0A3A1WHL0"/>
<reference evidence="19" key="1">
    <citation type="submission" date="2018-09" db="EMBL/GenBank/DDBJ databases">
        <authorList>
            <person name="Tuo L."/>
        </authorList>
    </citation>
    <scope>NUCLEOTIDE SEQUENCE [LARGE SCALE GENOMIC DNA]</scope>
    <source>
        <strain evidence="19">M2BS4Y-1</strain>
    </source>
</reference>
<evidence type="ECO:0000313" key="19">
    <source>
        <dbReference type="Proteomes" id="UP000265750"/>
    </source>
</evidence>
<comment type="function">
    <text evidence="13">Component of the F(0) channel, it forms part of the peripheral stalk, linking F(1) to F(0). The b'-subunit is a diverged and duplicated form of b found in plants and photosynthetic bacteria.</text>
</comment>
<evidence type="ECO:0000256" key="10">
    <source>
        <dbReference type="ARBA" id="ARBA00023136"/>
    </source>
</evidence>
<evidence type="ECO:0000256" key="2">
    <source>
        <dbReference type="ARBA" id="ARBA00005513"/>
    </source>
</evidence>
<dbReference type="Gene3D" id="6.10.250.1580">
    <property type="match status" value="1"/>
</dbReference>
<keyword evidence="11 15" id="KW-0066">ATP synthesis</keyword>
<dbReference type="GO" id="GO:0045259">
    <property type="term" value="C:proton-transporting ATP synthase complex"/>
    <property type="evidence" value="ECO:0007669"/>
    <property type="project" value="UniProtKB-KW"/>
</dbReference>
<keyword evidence="10 15" id="KW-0472">Membrane</keyword>
<evidence type="ECO:0000256" key="14">
    <source>
        <dbReference type="ARBA" id="ARBA00025830"/>
    </source>
</evidence>
<dbReference type="PANTHER" id="PTHR33445">
    <property type="entry name" value="ATP SYNTHASE SUBUNIT B', CHLOROPLASTIC"/>
    <property type="match status" value="1"/>
</dbReference>
<evidence type="ECO:0000256" key="9">
    <source>
        <dbReference type="ARBA" id="ARBA00023065"/>
    </source>
</evidence>
<evidence type="ECO:0000256" key="15">
    <source>
        <dbReference type="HAMAP-Rule" id="MF_01398"/>
    </source>
</evidence>
<feature type="transmembrane region" description="Helical" evidence="15">
    <location>
        <begin position="53"/>
        <end position="72"/>
    </location>
</feature>
<organism evidence="18 19">
    <name type="scientific">Aureimonas flava</name>
    <dbReference type="NCBI Taxonomy" id="2320271"/>
    <lineage>
        <taxon>Bacteria</taxon>
        <taxon>Pseudomonadati</taxon>
        <taxon>Pseudomonadota</taxon>
        <taxon>Alphaproteobacteria</taxon>
        <taxon>Hyphomicrobiales</taxon>
        <taxon>Aurantimonadaceae</taxon>
        <taxon>Aureimonas</taxon>
    </lineage>
</organism>
<keyword evidence="3 15" id="KW-0813">Transport</keyword>
<keyword evidence="9 15" id="KW-0406">Ion transport</keyword>
<dbReference type="PANTHER" id="PTHR33445:SF1">
    <property type="entry name" value="ATP SYNTHASE SUBUNIT B"/>
    <property type="match status" value="1"/>
</dbReference>
<evidence type="ECO:0000256" key="7">
    <source>
        <dbReference type="ARBA" id="ARBA00022781"/>
    </source>
</evidence>
<comment type="similarity">
    <text evidence="2 15 16">Belongs to the ATPase B chain family.</text>
</comment>
<protein>
    <recommendedName>
        <fullName evidence="15">ATP synthase subunit b</fullName>
    </recommendedName>
    <alternativeName>
        <fullName evidence="15">ATP synthase F(0) sector subunit b</fullName>
    </alternativeName>
    <alternativeName>
        <fullName evidence="15">ATPase subunit I</fullName>
    </alternativeName>
    <alternativeName>
        <fullName evidence="15">F-type ATPase subunit b</fullName>
        <shortName evidence="15">F-ATPase subunit b</shortName>
    </alternativeName>
</protein>
<feature type="coiled-coil region" evidence="17">
    <location>
        <begin position="81"/>
        <end position="122"/>
    </location>
</feature>
<evidence type="ECO:0000256" key="1">
    <source>
        <dbReference type="ARBA" id="ARBA00004377"/>
    </source>
</evidence>
<dbReference type="Proteomes" id="UP000265750">
    <property type="component" value="Unassembled WGS sequence"/>
</dbReference>
<dbReference type="CDD" id="cd06503">
    <property type="entry name" value="ATP-synt_Fo_b"/>
    <property type="match status" value="1"/>
</dbReference>
<name>A0A3A1WHL0_9HYPH</name>
<proteinExistence type="inferred from homology"/>
<dbReference type="GO" id="GO:0005886">
    <property type="term" value="C:plasma membrane"/>
    <property type="evidence" value="ECO:0007669"/>
    <property type="project" value="UniProtKB-SubCell"/>
</dbReference>
<dbReference type="OrthoDB" id="9805716at2"/>
<evidence type="ECO:0000313" key="18">
    <source>
        <dbReference type="EMBL" id="RIX98824.1"/>
    </source>
</evidence>
<keyword evidence="4 15" id="KW-1003">Cell membrane</keyword>
<keyword evidence="7 15" id="KW-0375">Hydrogen ion transport</keyword>
<dbReference type="RefSeq" id="WP_119541214.1">
    <property type="nucleotide sequence ID" value="NZ_QYRN01000009.1"/>
</dbReference>
<keyword evidence="6 15" id="KW-0812">Transmembrane</keyword>
<dbReference type="InterPro" id="IPR002146">
    <property type="entry name" value="ATP_synth_b/b'su_bac/chlpt"/>
</dbReference>
<evidence type="ECO:0000256" key="11">
    <source>
        <dbReference type="ARBA" id="ARBA00023310"/>
    </source>
</evidence>
<evidence type="ECO:0000256" key="4">
    <source>
        <dbReference type="ARBA" id="ARBA00022475"/>
    </source>
</evidence>
<evidence type="ECO:0000256" key="12">
    <source>
        <dbReference type="ARBA" id="ARBA00025198"/>
    </source>
</evidence>
<sequence>MFVTEAFAQTEGAPDGHGTPLTAAPTPQTSEAIGVPEGAHEAGGTFPPLNPEFFASQILWLAITFGVFYYVLSKTIVPRIASVLENRRERIAADLEAAERMRADADEAQAAYEQELASARANSQKIAGEARDSARSGADAERKRIEGELDAKLDAAQARIADIKARALADVDTIATEAAEAILTELTGTDVPREDVATAVRAVRA</sequence>
<dbReference type="GO" id="GO:0046933">
    <property type="term" value="F:proton-transporting ATP synthase activity, rotational mechanism"/>
    <property type="evidence" value="ECO:0007669"/>
    <property type="project" value="UniProtKB-UniRule"/>
</dbReference>
<dbReference type="InterPro" id="IPR050059">
    <property type="entry name" value="ATP_synthase_B_chain"/>
</dbReference>
<evidence type="ECO:0000256" key="8">
    <source>
        <dbReference type="ARBA" id="ARBA00022989"/>
    </source>
</evidence>
<evidence type="ECO:0000256" key="13">
    <source>
        <dbReference type="ARBA" id="ARBA00025614"/>
    </source>
</evidence>
<evidence type="ECO:0000256" key="5">
    <source>
        <dbReference type="ARBA" id="ARBA00022547"/>
    </source>
</evidence>
<dbReference type="NCBIfam" id="NF006612">
    <property type="entry name" value="PRK09174.1"/>
    <property type="match status" value="1"/>
</dbReference>
<keyword evidence="8 15" id="KW-1133">Transmembrane helix</keyword>
<keyword evidence="17" id="KW-0175">Coiled coil</keyword>
<dbReference type="HAMAP" id="MF_01398">
    <property type="entry name" value="ATP_synth_b_bprime"/>
    <property type="match status" value="1"/>
</dbReference>